<dbReference type="STRING" id="686340.Metal_1474"/>
<dbReference type="HOGENOM" id="CLU_144710_3_0_6"/>
<dbReference type="EMBL" id="CM001475">
    <property type="protein sequence ID" value="EIC29259.1"/>
    <property type="molecule type" value="Genomic_DNA"/>
</dbReference>
<sequence>MKKELLVIAGTVMDESVQFSLVELCECAKATREQVVEMVEEGILDPEGASIHTWRFDTRALKRVQIAIRLQHDLGVNLPGSALVLDLLEEMETLRRQMRDF</sequence>
<evidence type="ECO:0000313" key="1">
    <source>
        <dbReference type="EMBL" id="EIC29259.1"/>
    </source>
</evidence>
<dbReference type="Pfam" id="PF13591">
    <property type="entry name" value="MerR_2"/>
    <property type="match status" value="1"/>
</dbReference>
<proteinExistence type="predicted"/>
<gene>
    <name evidence="1" type="ORF">Metal_1474</name>
</gene>
<protein>
    <recommendedName>
        <fullName evidence="3">MerR family transcriptional regulator</fullName>
    </recommendedName>
</protein>
<dbReference type="Gene3D" id="1.10.1660.10">
    <property type="match status" value="1"/>
</dbReference>
<keyword evidence="2" id="KW-1185">Reference proteome</keyword>
<dbReference type="AlphaFoldDB" id="H8GKT7"/>
<dbReference type="Proteomes" id="UP000005090">
    <property type="component" value="Chromosome"/>
</dbReference>
<evidence type="ECO:0000313" key="2">
    <source>
        <dbReference type="Proteomes" id="UP000005090"/>
    </source>
</evidence>
<organism evidence="1 2">
    <name type="scientific">Methylomicrobium album BG8</name>
    <dbReference type="NCBI Taxonomy" id="686340"/>
    <lineage>
        <taxon>Bacteria</taxon>
        <taxon>Pseudomonadati</taxon>
        <taxon>Pseudomonadota</taxon>
        <taxon>Gammaproteobacteria</taxon>
        <taxon>Methylococcales</taxon>
        <taxon>Methylococcaceae</taxon>
        <taxon>Methylomicrobium</taxon>
    </lineage>
</organism>
<name>H8GKT7_METAL</name>
<dbReference type="eggNOG" id="COG0789">
    <property type="taxonomic scope" value="Bacteria"/>
</dbReference>
<evidence type="ECO:0008006" key="3">
    <source>
        <dbReference type="Google" id="ProtNLM"/>
    </source>
</evidence>
<accession>H8GKT7</accession>
<reference evidence="1 2" key="1">
    <citation type="journal article" date="2013" name="Genome Announc.">
        <title>Genome Sequence of the Obligate Gammaproteobacterial Methanotroph Methylomicrobium album Strain BG8.</title>
        <authorList>
            <person name="Kits K.D."/>
            <person name="Kalyuzhnaya M.G."/>
            <person name="Klotz M.G."/>
            <person name="Jetten M.S."/>
            <person name="Op den Camp H.J."/>
            <person name="Vuilleumier S."/>
            <person name="Bringel F."/>
            <person name="Dispirito A.A."/>
            <person name="Murrell J.C."/>
            <person name="Bruce D."/>
            <person name="Cheng J.F."/>
            <person name="Copeland A."/>
            <person name="Goodwin L."/>
            <person name="Hauser L."/>
            <person name="Lajus A."/>
            <person name="Land M.L."/>
            <person name="Lapidus A."/>
            <person name="Lucas S."/>
            <person name="Medigue C."/>
            <person name="Pitluck S."/>
            <person name="Woyke T."/>
            <person name="Zeytun A."/>
            <person name="Stein L.Y."/>
        </authorList>
    </citation>
    <scope>NUCLEOTIDE SEQUENCE [LARGE SCALE GENOMIC DNA]</scope>
    <source>
        <strain evidence="1 2">BG8</strain>
    </source>
</reference>
<dbReference type="RefSeq" id="WP_005370982.1">
    <property type="nucleotide sequence ID" value="NZ_CM001475.1"/>
</dbReference>